<feature type="transmembrane region" description="Helical" evidence="8">
    <location>
        <begin position="147"/>
        <end position="168"/>
    </location>
</feature>
<organism evidence="9 10">
    <name type="scientific">Nezara viridula</name>
    <name type="common">Southern green stink bug</name>
    <name type="synonym">Cimex viridulus</name>
    <dbReference type="NCBI Taxonomy" id="85310"/>
    <lineage>
        <taxon>Eukaryota</taxon>
        <taxon>Metazoa</taxon>
        <taxon>Ecdysozoa</taxon>
        <taxon>Arthropoda</taxon>
        <taxon>Hexapoda</taxon>
        <taxon>Insecta</taxon>
        <taxon>Pterygota</taxon>
        <taxon>Neoptera</taxon>
        <taxon>Paraneoptera</taxon>
        <taxon>Hemiptera</taxon>
        <taxon>Heteroptera</taxon>
        <taxon>Panheteroptera</taxon>
        <taxon>Pentatomomorpha</taxon>
        <taxon>Pentatomoidea</taxon>
        <taxon>Pentatomidae</taxon>
        <taxon>Pentatominae</taxon>
        <taxon>Nezara</taxon>
    </lineage>
</organism>
<proteinExistence type="inferred from homology"/>
<accession>A0A9P0HJS2</accession>
<protein>
    <submittedName>
        <fullName evidence="9">Uncharacterized protein</fullName>
    </submittedName>
</protein>
<evidence type="ECO:0000256" key="8">
    <source>
        <dbReference type="SAM" id="Phobius"/>
    </source>
</evidence>
<keyword evidence="4 8" id="KW-1133">Transmembrane helix</keyword>
<keyword evidence="6" id="KW-0325">Glycoprotein</keyword>
<evidence type="ECO:0000313" key="10">
    <source>
        <dbReference type="Proteomes" id="UP001152798"/>
    </source>
</evidence>
<feature type="transmembrane region" description="Helical" evidence="8">
    <location>
        <begin position="6"/>
        <end position="24"/>
    </location>
</feature>
<evidence type="ECO:0000313" key="9">
    <source>
        <dbReference type="EMBL" id="CAH1402977.1"/>
    </source>
</evidence>
<sequence length="364" mass="40829">MTEFLSTKIINLISKLLMQIYFFFLMKRKKSTNRAPSCRKQKKKKNRPRKSASESSQESEDHESKSDDWLEYDKSVKDVTSVDGYYSTEDEESADDTISSKEGSSITKKSRLKTIMTFVPFLRKCGPPLKYDPEFKGPRKRRSCTDIICLFLFTGFVIAWVLVGIFALKKGNPEKILRPTDSSGRKCGLDSEVIDRPYLFFFDLTKCADPSVVLNGCDTPQVCVKKCPETQWNAEQYISGGKPFDLNDVQNNLICISDAIKSSIVGLSQLRNAVSSNQCAGWYTVSTPCDLLIVHRRCIPSFINNTEISWKTFNKEISQAIITLRETLSSYTPAGKISEVLKACIISLSFSSGAGCSGSFQLIS</sequence>
<dbReference type="GO" id="GO:0016020">
    <property type="term" value="C:membrane"/>
    <property type="evidence" value="ECO:0007669"/>
    <property type="project" value="UniProtKB-SubCell"/>
</dbReference>
<dbReference type="EMBL" id="OV725081">
    <property type="protein sequence ID" value="CAH1402977.1"/>
    <property type="molecule type" value="Genomic_DNA"/>
</dbReference>
<comment type="subcellular location">
    <subcellularLocation>
        <location evidence="1">Membrane</location>
        <topology evidence="1">Multi-pass membrane protein</topology>
    </subcellularLocation>
</comment>
<dbReference type="GO" id="GO:0022857">
    <property type="term" value="F:transmembrane transporter activity"/>
    <property type="evidence" value="ECO:0007669"/>
    <property type="project" value="InterPro"/>
</dbReference>
<evidence type="ECO:0000256" key="7">
    <source>
        <dbReference type="SAM" id="MobiDB-lite"/>
    </source>
</evidence>
<keyword evidence="5 8" id="KW-0472">Membrane</keyword>
<evidence type="ECO:0000256" key="3">
    <source>
        <dbReference type="ARBA" id="ARBA00022692"/>
    </source>
</evidence>
<keyword evidence="3 8" id="KW-0812">Transmembrane</keyword>
<dbReference type="PANTHER" id="PTHR12385:SF14">
    <property type="entry name" value="CHOLINE TRANSPORTER-LIKE 2"/>
    <property type="match status" value="1"/>
</dbReference>
<evidence type="ECO:0000256" key="2">
    <source>
        <dbReference type="ARBA" id="ARBA00007168"/>
    </source>
</evidence>
<evidence type="ECO:0000256" key="6">
    <source>
        <dbReference type="ARBA" id="ARBA00023180"/>
    </source>
</evidence>
<dbReference type="PANTHER" id="PTHR12385">
    <property type="entry name" value="CHOLINE TRANSPORTER-LIKE (SLC FAMILY 44)"/>
    <property type="match status" value="1"/>
</dbReference>
<dbReference type="Proteomes" id="UP001152798">
    <property type="component" value="Chromosome 5"/>
</dbReference>
<evidence type="ECO:0000256" key="4">
    <source>
        <dbReference type="ARBA" id="ARBA00022989"/>
    </source>
</evidence>
<dbReference type="AlphaFoldDB" id="A0A9P0HJS2"/>
<dbReference type="InterPro" id="IPR007603">
    <property type="entry name" value="Choline_transptr-like"/>
</dbReference>
<comment type="similarity">
    <text evidence="2">Belongs to the CTL (choline transporter-like) family.</text>
</comment>
<dbReference type="OrthoDB" id="420519at2759"/>
<evidence type="ECO:0000256" key="1">
    <source>
        <dbReference type="ARBA" id="ARBA00004141"/>
    </source>
</evidence>
<feature type="region of interest" description="Disordered" evidence="7">
    <location>
        <begin position="34"/>
        <end position="68"/>
    </location>
</feature>
<evidence type="ECO:0000256" key="5">
    <source>
        <dbReference type="ARBA" id="ARBA00023136"/>
    </source>
</evidence>
<feature type="compositionally biased region" description="Basic residues" evidence="7">
    <location>
        <begin position="34"/>
        <end position="50"/>
    </location>
</feature>
<reference evidence="9" key="1">
    <citation type="submission" date="2022-01" db="EMBL/GenBank/DDBJ databases">
        <authorList>
            <person name="King R."/>
        </authorList>
    </citation>
    <scope>NUCLEOTIDE SEQUENCE</scope>
</reference>
<keyword evidence="10" id="KW-1185">Reference proteome</keyword>
<name>A0A9P0HJS2_NEZVI</name>
<gene>
    <name evidence="9" type="ORF">NEZAVI_LOCUS11665</name>
</gene>